<keyword evidence="3" id="KW-1185">Reference proteome</keyword>
<feature type="transmembrane region" description="Helical" evidence="1">
    <location>
        <begin position="6"/>
        <end position="22"/>
    </location>
</feature>
<dbReference type="EMBL" id="MG969167">
    <property type="protein sequence ID" value="AYP97966.1"/>
    <property type="molecule type" value="Genomic_DNA"/>
</dbReference>
<dbReference type="Proteomes" id="UP000679071">
    <property type="component" value="Segment"/>
</dbReference>
<dbReference type="GeneID" id="80535692"/>
<feature type="transmembrane region" description="Helical" evidence="1">
    <location>
        <begin position="58"/>
        <end position="77"/>
    </location>
</feature>
<dbReference type="RefSeq" id="YP_010797714.1">
    <property type="nucleotide sequence ID" value="NC_076232.1"/>
</dbReference>
<keyword evidence="1" id="KW-0812">Transmembrane</keyword>
<accession>A0A3G3E670</accession>
<dbReference type="KEGG" id="vg:80535692"/>
<feature type="transmembrane region" description="Helical" evidence="1">
    <location>
        <begin position="29"/>
        <end position="46"/>
    </location>
</feature>
<evidence type="ECO:0000313" key="2">
    <source>
        <dbReference type="EMBL" id="AYP97966.1"/>
    </source>
</evidence>
<keyword evidence="1" id="KW-1133">Transmembrane helix</keyword>
<reference evidence="3" key="1">
    <citation type="submission" date="2018-02" db="EMBL/GenBank/DDBJ databases">
        <title>A New Nudivirus from Drosophila melanogaster.</title>
        <authorList>
            <consortium name="DrosEU"/>
            <person name="Obbard D.J."/>
            <person name="Staubach F."/>
            <person name="Betancourt A."/>
        </authorList>
    </citation>
    <scope>NUCLEOTIDE SEQUENCE [LARGE SCALE GENOMIC DNA]</scope>
</reference>
<sequence>MLMMIIMIIIIVRCTIFIVRMIRANRIRSTILVIFIIIIVIKYNIWLHNNFNVCINMIVSFHNINALYISLMIDIIISSSSSSIAQFKNCNVFIIDFSINSRFFTINSHRVFGSVISNEDICSNWCYNNSLRSSSSNNSFSNSFFYISNIGSSVAIGVIVIDDGCCVNYTSIGDSYSRWRICQIVIIF</sequence>
<organism evidence="2 3">
    <name type="scientific">Mauternbach virus</name>
    <dbReference type="NCBI Taxonomy" id="2486603"/>
    <lineage>
        <taxon>Viruses</taxon>
        <taxon>Viruses incertae sedis</taxon>
        <taxon>Naldaviricetes</taxon>
        <taxon>Lefavirales</taxon>
        <taxon>Nudiviridae</taxon>
        <taxon>Alphanudivirus</taxon>
        <taxon>Alphanudivirus quartudromelanogasteris</taxon>
    </lineage>
</organism>
<protein>
    <submittedName>
        <fullName evidence="2">Uncharacterized protein</fullName>
    </submittedName>
</protein>
<evidence type="ECO:0000313" key="3">
    <source>
        <dbReference type="Proteomes" id="UP000679071"/>
    </source>
</evidence>
<proteinExistence type="predicted"/>
<evidence type="ECO:0000256" key="1">
    <source>
        <dbReference type="SAM" id="Phobius"/>
    </source>
</evidence>
<name>A0A3G3E670_9VIRU</name>
<keyword evidence="1" id="KW-0472">Membrane</keyword>